<dbReference type="Pfam" id="PF00535">
    <property type="entry name" value="Glycos_transf_2"/>
    <property type="match status" value="1"/>
</dbReference>
<accession>A0ABV1TAJ3</accession>
<comment type="pathway">
    <text evidence="7">Carotenoid biosynthesis; staphyloxanthin biosynthesis; staphyloxanthin from farnesyl diphosphate: step 4/5.</text>
</comment>
<keyword evidence="2" id="KW-1003">Cell membrane</keyword>
<name>A0ABV1TAJ3_9ACTN</name>
<feature type="domain" description="Glycosyltransferase 2-like" evidence="10">
    <location>
        <begin position="8"/>
        <end position="172"/>
    </location>
</feature>
<sequence length="239" mass="24495">MRPRALAVLVPAHNEQDLLPRSLEAIRAAAQHPALCAVPAITVVTADSCSDGTVTTALRAGAQVVQVGGRNVGLARAAAAERALEMLGGPEGLWLASTDADSLVPPDWLAFQHAGAGAGWDAVVGTVTVIPGPHHPPCLAARHQVRYTASRPAYGPWTHPHVHGANLGVSAESYVAVGGFPPVPVGEDRGLVAALGRGGHRVLRTAECPVATSGRLRPRARGGFGDHLVGLALEEGASP</sequence>
<dbReference type="Proteomes" id="UP001490365">
    <property type="component" value="Unassembled WGS sequence"/>
</dbReference>
<dbReference type="RefSeq" id="WP_351955365.1">
    <property type="nucleotide sequence ID" value="NZ_JBEOZM010000002.1"/>
</dbReference>
<dbReference type="SUPFAM" id="SSF53448">
    <property type="entry name" value="Nucleotide-diphospho-sugar transferases"/>
    <property type="match status" value="1"/>
</dbReference>
<evidence type="ECO:0000256" key="2">
    <source>
        <dbReference type="ARBA" id="ARBA00022475"/>
    </source>
</evidence>
<dbReference type="PANTHER" id="PTHR43646">
    <property type="entry name" value="GLYCOSYLTRANSFERASE"/>
    <property type="match status" value="1"/>
</dbReference>
<dbReference type="EMBL" id="JBEOZM010000002">
    <property type="protein sequence ID" value="MER6266689.1"/>
    <property type="molecule type" value="Genomic_DNA"/>
</dbReference>
<evidence type="ECO:0000256" key="4">
    <source>
        <dbReference type="ARBA" id="ARBA00022679"/>
    </source>
</evidence>
<comment type="function">
    <text evidence="6">Catalyzes the glycosylation of 4,4'-diaponeurosporenoate, i.e. the esterification of glucose at the C1'' position with the carboxyl group of 4,4'-diaponeurosporenic acid, to form glycosyl-4,4'-diaponeurosporenoate. This is a step in the biosynthesis of staphyloxanthin, an orange pigment present in most staphylococci strains.</text>
</comment>
<evidence type="ECO:0000256" key="1">
    <source>
        <dbReference type="ARBA" id="ARBA00004236"/>
    </source>
</evidence>
<keyword evidence="4 11" id="KW-0808">Transferase</keyword>
<keyword evidence="12" id="KW-1185">Reference proteome</keyword>
<organism evidence="11 12">
    <name type="scientific">Streptomyces sp. 900105755</name>
    <dbReference type="NCBI Taxonomy" id="3154389"/>
    <lineage>
        <taxon>Bacteria</taxon>
        <taxon>Bacillati</taxon>
        <taxon>Actinomycetota</taxon>
        <taxon>Actinomycetes</taxon>
        <taxon>Kitasatosporales</taxon>
        <taxon>Streptomycetaceae</taxon>
        <taxon>Streptomyces</taxon>
    </lineage>
</organism>
<reference evidence="11 12" key="1">
    <citation type="submission" date="2024-06" db="EMBL/GenBank/DDBJ databases">
        <title>The Natural Products Discovery Center: Release of the First 8490 Sequenced Strains for Exploring Actinobacteria Biosynthetic Diversity.</title>
        <authorList>
            <person name="Kalkreuter E."/>
            <person name="Kautsar S.A."/>
            <person name="Yang D."/>
            <person name="Bader C.D."/>
            <person name="Teijaro C.N."/>
            <person name="Fluegel L."/>
            <person name="Davis C.M."/>
            <person name="Simpson J.R."/>
            <person name="Lauterbach L."/>
            <person name="Steele A.D."/>
            <person name="Gui C."/>
            <person name="Meng S."/>
            <person name="Li G."/>
            <person name="Viehrig K."/>
            <person name="Ye F."/>
            <person name="Su P."/>
            <person name="Kiefer A.F."/>
            <person name="Nichols A."/>
            <person name="Cepeda A.J."/>
            <person name="Yan W."/>
            <person name="Fan B."/>
            <person name="Jiang Y."/>
            <person name="Adhikari A."/>
            <person name="Zheng C.-J."/>
            <person name="Schuster L."/>
            <person name="Cowan T.M."/>
            <person name="Smanski M.J."/>
            <person name="Chevrette M.G."/>
            <person name="De Carvalho L.P.S."/>
            <person name="Shen B."/>
        </authorList>
    </citation>
    <scope>NUCLEOTIDE SEQUENCE [LARGE SCALE GENOMIC DNA]</scope>
    <source>
        <strain evidence="11 12">NPDC001694</strain>
    </source>
</reference>
<comment type="similarity">
    <text evidence="8">Belongs to the glycosyltransferase 2 family. CrtQ subfamily.</text>
</comment>
<dbReference type="GO" id="GO:0016757">
    <property type="term" value="F:glycosyltransferase activity"/>
    <property type="evidence" value="ECO:0007669"/>
    <property type="project" value="UniProtKB-KW"/>
</dbReference>
<dbReference type="InterPro" id="IPR029044">
    <property type="entry name" value="Nucleotide-diphossugar_trans"/>
</dbReference>
<evidence type="ECO:0000256" key="6">
    <source>
        <dbReference type="ARBA" id="ARBA00037281"/>
    </source>
</evidence>
<gene>
    <name evidence="11" type="ORF">ABT211_05230</name>
</gene>
<evidence type="ECO:0000256" key="3">
    <source>
        <dbReference type="ARBA" id="ARBA00022676"/>
    </source>
</evidence>
<dbReference type="Gene3D" id="3.90.550.10">
    <property type="entry name" value="Spore Coat Polysaccharide Biosynthesis Protein SpsA, Chain A"/>
    <property type="match status" value="1"/>
</dbReference>
<keyword evidence="5" id="KW-0472">Membrane</keyword>
<evidence type="ECO:0000313" key="12">
    <source>
        <dbReference type="Proteomes" id="UP001490365"/>
    </source>
</evidence>
<keyword evidence="3 11" id="KW-0328">Glycosyltransferase</keyword>
<evidence type="ECO:0000256" key="8">
    <source>
        <dbReference type="ARBA" id="ARBA00038120"/>
    </source>
</evidence>
<evidence type="ECO:0000256" key="5">
    <source>
        <dbReference type="ARBA" id="ARBA00023136"/>
    </source>
</evidence>
<comment type="subcellular location">
    <subcellularLocation>
        <location evidence="1">Cell membrane</location>
    </subcellularLocation>
</comment>
<evidence type="ECO:0000313" key="11">
    <source>
        <dbReference type="EMBL" id="MER6266689.1"/>
    </source>
</evidence>
<protein>
    <recommendedName>
        <fullName evidence="9">4,4'-diaponeurosporenoate glycosyltransferase</fullName>
    </recommendedName>
</protein>
<comment type="caution">
    <text evidence="11">The sequence shown here is derived from an EMBL/GenBank/DDBJ whole genome shotgun (WGS) entry which is preliminary data.</text>
</comment>
<evidence type="ECO:0000256" key="7">
    <source>
        <dbReference type="ARBA" id="ARBA00037904"/>
    </source>
</evidence>
<evidence type="ECO:0000259" key="10">
    <source>
        <dbReference type="Pfam" id="PF00535"/>
    </source>
</evidence>
<proteinExistence type="inferred from homology"/>
<evidence type="ECO:0000256" key="9">
    <source>
        <dbReference type="ARBA" id="ARBA00040345"/>
    </source>
</evidence>
<dbReference type="InterPro" id="IPR001173">
    <property type="entry name" value="Glyco_trans_2-like"/>
</dbReference>
<dbReference type="PANTHER" id="PTHR43646:SF2">
    <property type="entry name" value="GLYCOSYLTRANSFERASE 2-LIKE DOMAIN-CONTAINING PROTEIN"/>
    <property type="match status" value="1"/>
</dbReference>